<feature type="binding site" evidence="10">
    <location>
        <position position="204"/>
    </location>
    <ligand>
        <name>ATP</name>
        <dbReference type="ChEBI" id="CHEBI:30616"/>
    </ligand>
</feature>
<dbReference type="GO" id="GO:0046872">
    <property type="term" value="F:metal ion binding"/>
    <property type="evidence" value="ECO:0007669"/>
    <property type="project" value="UniProtKB-KW"/>
</dbReference>
<dbReference type="InterPro" id="IPR034907">
    <property type="entry name" value="NDK-like_dom"/>
</dbReference>
<feature type="binding site" evidence="10">
    <location>
        <position position="97"/>
    </location>
    <ligand>
        <name>ATP</name>
        <dbReference type="ChEBI" id="CHEBI:30616"/>
    </ligand>
</feature>
<protein>
    <recommendedName>
        <fullName evidence="12">Nucleoside diphosphate kinase</fullName>
        <ecNumber evidence="12">2.7.4.6</ecNumber>
    </recommendedName>
</protein>
<dbReference type="PROSITE" id="PS51374">
    <property type="entry name" value="NDPK_LIKE"/>
    <property type="match status" value="1"/>
</dbReference>
<keyword evidence="15" id="KW-1185">Reference proteome</keyword>
<dbReference type="PROSITE" id="PS00469">
    <property type="entry name" value="NDPK"/>
    <property type="match status" value="1"/>
</dbReference>
<dbReference type="SUPFAM" id="SSF54919">
    <property type="entry name" value="Nucleoside diphosphate kinase, NDK"/>
    <property type="match status" value="1"/>
</dbReference>
<dbReference type="PANTHER" id="PTHR46161:SF3">
    <property type="entry name" value="NUCLEOSIDE DIPHOSPHATE KINASE DDB_G0292928-RELATED"/>
    <property type="match status" value="1"/>
</dbReference>
<evidence type="ECO:0000256" key="12">
    <source>
        <dbReference type="RuleBase" id="RU004013"/>
    </source>
</evidence>
<feature type="domain" description="Nucleoside diphosphate kinase-like" evidence="13">
    <location>
        <begin position="89"/>
        <end position="230"/>
    </location>
</feature>
<keyword evidence="3 12" id="KW-0808">Transferase</keyword>
<keyword evidence="5 12" id="KW-0547">Nucleotide-binding</keyword>
<sequence>MVDTIVKIWFIGNMSTHYSQHLKQFGLLRSFDTAALYGRSNQLDLIYASAFEEYIGNKKKRNSPSLRVISSFVWWLQRATKMHVVANKLQLTLAILKPDCMACPHIISEIRRIMLENEFWLVRTKMVKLSREQAEEFYSVHQEKFFYNRLVTFMCSGPIGVHVLAREDAINTWRKLLGPTKVLRTVFEEPTSIRGRFGLTDTRNCAHGSDSEETANKEIQFFFPEIDIDKFREEIRKFLEEKGTMLFNEKSCEHECHN</sequence>
<evidence type="ECO:0000256" key="6">
    <source>
        <dbReference type="ARBA" id="ARBA00022777"/>
    </source>
</evidence>
<dbReference type="EC" id="2.7.4.6" evidence="12"/>
<dbReference type="AlphaFoldDB" id="A0AA36B4Q0"/>
<evidence type="ECO:0000313" key="15">
    <source>
        <dbReference type="Proteomes" id="UP001162480"/>
    </source>
</evidence>
<keyword evidence="8" id="KW-0460">Magnesium</keyword>
<feature type="binding site" evidence="10">
    <location>
        <position position="146"/>
    </location>
    <ligand>
        <name>ATP</name>
        <dbReference type="ChEBI" id="CHEBI:30616"/>
    </ligand>
</feature>
<evidence type="ECO:0000256" key="9">
    <source>
        <dbReference type="ARBA" id="ARBA00023080"/>
    </source>
</evidence>
<keyword evidence="4" id="KW-0479">Metal-binding</keyword>
<reference evidence="14" key="1">
    <citation type="submission" date="2023-08" db="EMBL/GenBank/DDBJ databases">
        <authorList>
            <person name="Alioto T."/>
            <person name="Alioto T."/>
            <person name="Gomez Garrido J."/>
        </authorList>
    </citation>
    <scope>NUCLEOTIDE SEQUENCE</scope>
</reference>
<dbReference type="GO" id="GO:0006183">
    <property type="term" value="P:GTP biosynthetic process"/>
    <property type="evidence" value="ECO:0007669"/>
    <property type="project" value="InterPro"/>
</dbReference>
<dbReference type="EMBL" id="OX597822">
    <property type="protein sequence ID" value="CAI9727885.1"/>
    <property type="molecule type" value="Genomic_DNA"/>
</dbReference>
<feature type="binding site" evidence="10">
    <location>
        <position position="194"/>
    </location>
    <ligand>
        <name>ATP</name>
        <dbReference type="ChEBI" id="CHEBI:30616"/>
    </ligand>
</feature>
<dbReference type="GO" id="GO:0005524">
    <property type="term" value="F:ATP binding"/>
    <property type="evidence" value="ECO:0007669"/>
    <property type="project" value="UniProtKB-KW"/>
</dbReference>
<evidence type="ECO:0000259" key="13">
    <source>
        <dbReference type="SMART" id="SM00562"/>
    </source>
</evidence>
<evidence type="ECO:0000256" key="4">
    <source>
        <dbReference type="ARBA" id="ARBA00022723"/>
    </source>
</evidence>
<comment type="similarity">
    <text evidence="1 10 11">Belongs to the NDK family.</text>
</comment>
<keyword evidence="2" id="KW-0963">Cytoplasm</keyword>
<feature type="binding site" evidence="10">
    <location>
        <position position="174"/>
    </location>
    <ligand>
        <name>ATP</name>
        <dbReference type="ChEBI" id="CHEBI:30616"/>
    </ligand>
</feature>
<dbReference type="Pfam" id="PF00334">
    <property type="entry name" value="NDK"/>
    <property type="match status" value="1"/>
</dbReference>
<organism evidence="14 15">
    <name type="scientific">Octopus vulgaris</name>
    <name type="common">Common octopus</name>
    <dbReference type="NCBI Taxonomy" id="6645"/>
    <lineage>
        <taxon>Eukaryota</taxon>
        <taxon>Metazoa</taxon>
        <taxon>Spiralia</taxon>
        <taxon>Lophotrochozoa</taxon>
        <taxon>Mollusca</taxon>
        <taxon>Cephalopoda</taxon>
        <taxon>Coleoidea</taxon>
        <taxon>Octopodiformes</taxon>
        <taxon>Octopoda</taxon>
        <taxon>Incirrata</taxon>
        <taxon>Octopodidae</taxon>
        <taxon>Octopus</taxon>
    </lineage>
</organism>
<keyword evidence="9" id="KW-0546">Nucleotide metabolism</keyword>
<dbReference type="Proteomes" id="UP001162480">
    <property type="component" value="Chromosome 9"/>
</dbReference>
<keyword evidence="7 12" id="KW-0067">ATP-binding</keyword>
<dbReference type="PRINTS" id="PR01243">
    <property type="entry name" value="NUCDPKINASE"/>
</dbReference>
<dbReference type="GO" id="GO:0006228">
    <property type="term" value="P:UTP biosynthetic process"/>
    <property type="evidence" value="ECO:0007669"/>
    <property type="project" value="InterPro"/>
</dbReference>
<evidence type="ECO:0000256" key="2">
    <source>
        <dbReference type="ARBA" id="ARBA00022490"/>
    </source>
</evidence>
<dbReference type="Gene3D" id="3.30.70.141">
    <property type="entry name" value="Nucleoside diphosphate kinase-like domain"/>
    <property type="match status" value="1"/>
</dbReference>
<evidence type="ECO:0000256" key="3">
    <source>
        <dbReference type="ARBA" id="ARBA00022679"/>
    </source>
</evidence>
<dbReference type="GO" id="GO:0006241">
    <property type="term" value="P:CTP biosynthetic process"/>
    <property type="evidence" value="ECO:0007669"/>
    <property type="project" value="InterPro"/>
</dbReference>
<gene>
    <name evidence="14" type="ORF">OCTVUL_1B019265</name>
</gene>
<proteinExistence type="inferred from homology"/>
<evidence type="ECO:0000313" key="14">
    <source>
        <dbReference type="EMBL" id="CAI9727885.1"/>
    </source>
</evidence>
<evidence type="ECO:0000256" key="10">
    <source>
        <dbReference type="PROSITE-ProRule" id="PRU00706"/>
    </source>
</evidence>
<dbReference type="PANTHER" id="PTHR46161">
    <property type="entry name" value="NUCLEOSIDE DIPHOSPHATE KINASE"/>
    <property type="match status" value="1"/>
</dbReference>
<evidence type="ECO:0000256" key="8">
    <source>
        <dbReference type="ARBA" id="ARBA00022842"/>
    </source>
</evidence>
<evidence type="ECO:0000256" key="5">
    <source>
        <dbReference type="ARBA" id="ARBA00022741"/>
    </source>
</evidence>
<dbReference type="InterPro" id="IPR036850">
    <property type="entry name" value="NDK-like_dom_sf"/>
</dbReference>
<evidence type="ECO:0000256" key="11">
    <source>
        <dbReference type="RuleBase" id="RU004011"/>
    </source>
</evidence>
<dbReference type="GO" id="GO:0004550">
    <property type="term" value="F:nucleoside diphosphate kinase activity"/>
    <property type="evidence" value="ECO:0007669"/>
    <property type="project" value="UniProtKB-EC"/>
</dbReference>
<dbReference type="InterPro" id="IPR023005">
    <property type="entry name" value="Nucleoside_diP_kinase_AS"/>
</dbReference>
<evidence type="ECO:0000256" key="1">
    <source>
        <dbReference type="ARBA" id="ARBA00008142"/>
    </source>
</evidence>
<comment type="catalytic activity">
    <reaction evidence="12">
        <text>a 2'-deoxyribonucleoside 5'-diphosphate + ATP = a 2'-deoxyribonucleoside 5'-triphosphate + ADP</text>
        <dbReference type="Rhea" id="RHEA:44640"/>
        <dbReference type="ChEBI" id="CHEBI:30616"/>
        <dbReference type="ChEBI" id="CHEBI:61560"/>
        <dbReference type="ChEBI" id="CHEBI:73316"/>
        <dbReference type="ChEBI" id="CHEBI:456216"/>
        <dbReference type="EC" id="2.7.4.6"/>
    </reaction>
</comment>
<dbReference type="InterPro" id="IPR001564">
    <property type="entry name" value="Nucleoside_diP_kinase"/>
</dbReference>
<feature type="binding site" evidence="10">
    <location>
        <position position="180"/>
    </location>
    <ligand>
        <name>ATP</name>
        <dbReference type="ChEBI" id="CHEBI:30616"/>
    </ligand>
</feature>
<keyword evidence="6 12" id="KW-0418">Kinase</keyword>
<feature type="active site" description="Pros-phosphohistidine intermediate" evidence="10">
    <location>
        <position position="207"/>
    </location>
</feature>
<dbReference type="SMART" id="SM00562">
    <property type="entry name" value="NDK"/>
    <property type="match status" value="1"/>
</dbReference>
<name>A0AA36B4Q0_OCTVU</name>
<evidence type="ECO:0000256" key="7">
    <source>
        <dbReference type="ARBA" id="ARBA00022840"/>
    </source>
</evidence>
<accession>A0AA36B4Q0</accession>